<comment type="caution">
    <text evidence="1">The sequence shown here is derived from an EMBL/GenBank/DDBJ whole genome shotgun (WGS) entry which is preliminary data.</text>
</comment>
<keyword evidence="2" id="KW-1185">Reference proteome</keyword>
<dbReference type="Proteomes" id="UP001165960">
    <property type="component" value="Unassembled WGS sequence"/>
</dbReference>
<protein>
    <submittedName>
        <fullName evidence="1">Nuclear transport factor 2</fullName>
    </submittedName>
</protein>
<accession>A0ACC2RY66</accession>
<reference evidence="1" key="1">
    <citation type="submission" date="2022-04" db="EMBL/GenBank/DDBJ databases">
        <title>Genome of the entomopathogenic fungus Entomophthora muscae.</title>
        <authorList>
            <person name="Elya C."/>
            <person name="Lovett B.R."/>
            <person name="Lee E."/>
            <person name="Macias A.M."/>
            <person name="Hajek A.E."/>
            <person name="De Bivort B.L."/>
            <person name="Kasson M.T."/>
            <person name="De Fine Licht H.H."/>
            <person name="Stajich J.E."/>
        </authorList>
    </citation>
    <scope>NUCLEOTIDE SEQUENCE</scope>
    <source>
        <strain evidence="1">Berkeley</strain>
    </source>
</reference>
<dbReference type="EMBL" id="QTSX02006417">
    <property type="protein sequence ID" value="KAJ9054994.1"/>
    <property type="molecule type" value="Genomic_DNA"/>
</dbReference>
<evidence type="ECO:0000313" key="1">
    <source>
        <dbReference type="EMBL" id="KAJ9054994.1"/>
    </source>
</evidence>
<sequence length="122" mass="13795">MDIEQVATEFVNYYYNTFDTNRQALGSLYRETSLLTFERNKYAGVAQISEKLTTLPFQKVRHNVTALDVQPFMQTGAIVIKVSGALLVDEETNPIQFSQAFILIPEGGSFYVQNDIFSLNIS</sequence>
<proteinExistence type="predicted"/>
<gene>
    <name evidence="1" type="primary">NTF2_3</name>
    <name evidence="1" type="ORF">DSO57_1008880</name>
</gene>
<evidence type="ECO:0000313" key="2">
    <source>
        <dbReference type="Proteomes" id="UP001165960"/>
    </source>
</evidence>
<organism evidence="1 2">
    <name type="scientific">Entomophthora muscae</name>
    <dbReference type="NCBI Taxonomy" id="34485"/>
    <lineage>
        <taxon>Eukaryota</taxon>
        <taxon>Fungi</taxon>
        <taxon>Fungi incertae sedis</taxon>
        <taxon>Zoopagomycota</taxon>
        <taxon>Entomophthoromycotina</taxon>
        <taxon>Entomophthoromycetes</taxon>
        <taxon>Entomophthorales</taxon>
        <taxon>Entomophthoraceae</taxon>
        <taxon>Entomophthora</taxon>
    </lineage>
</organism>
<name>A0ACC2RY66_9FUNG</name>